<keyword evidence="3" id="KW-0812">Transmembrane</keyword>
<keyword evidence="4" id="KW-1133">Transmembrane helix</keyword>
<dbReference type="HOGENOM" id="CLU_1948594_0_0_1"/>
<dbReference type="Gene3D" id="1.20.1250.20">
    <property type="entry name" value="MFS general substrate transporter like domains"/>
    <property type="match status" value="1"/>
</dbReference>
<dbReference type="InterPro" id="IPR005828">
    <property type="entry name" value="MFS_sugar_transport-like"/>
</dbReference>
<comment type="subcellular location">
    <subcellularLocation>
        <location evidence="1">Membrane</location>
    </subcellularLocation>
</comment>
<evidence type="ECO:0000256" key="5">
    <source>
        <dbReference type="ARBA" id="ARBA00023136"/>
    </source>
</evidence>
<evidence type="ECO:0000256" key="1">
    <source>
        <dbReference type="ARBA" id="ARBA00004370"/>
    </source>
</evidence>
<dbReference type="AlphaFoldDB" id="A0A0D2HAU1"/>
<evidence type="ECO:0000256" key="2">
    <source>
        <dbReference type="ARBA" id="ARBA00022448"/>
    </source>
</evidence>
<evidence type="ECO:0008006" key="8">
    <source>
        <dbReference type="Google" id="ProtNLM"/>
    </source>
</evidence>
<dbReference type="GO" id="GO:0016020">
    <property type="term" value="C:membrane"/>
    <property type="evidence" value="ECO:0007669"/>
    <property type="project" value="UniProtKB-SubCell"/>
</dbReference>
<evidence type="ECO:0000256" key="3">
    <source>
        <dbReference type="ARBA" id="ARBA00022692"/>
    </source>
</evidence>
<dbReference type="InterPro" id="IPR036259">
    <property type="entry name" value="MFS_trans_sf"/>
</dbReference>
<dbReference type="RefSeq" id="XP_016614669.1">
    <property type="nucleotide sequence ID" value="XM_016768823.1"/>
</dbReference>
<keyword evidence="7" id="KW-1185">Reference proteome</keyword>
<keyword evidence="2" id="KW-0813">Transport</keyword>
<dbReference type="GO" id="GO:0022857">
    <property type="term" value="F:transmembrane transporter activity"/>
    <property type="evidence" value="ECO:0007669"/>
    <property type="project" value="InterPro"/>
</dbReference>
<dbReference type="Proteomes" id="UP000053789">
    <property type="component" value="Unassembled WGS sequence"/>
</dbReference>
<accession>A0A0D2HAU1</accession>
<dbReference type="OrthoDB" id="3008365at2759"/>
<gene>
    <name evidence="6" type="ORF">Z519_11110</name>
</gene>
<dbReference type="Pfam" id="PF00083">
    <property type="entry name" value="Sugar_tr"/>
    <property type="match status" value="1"/>
</dbReference>
<evidence type="ECO:0000256" key="4">
    <source>
        <dbReference type="ARBA" id="ARBA00022989"/>
    </source>
</evidence>
<name>A0A0D2HAU1_CLAB1</name>
<dbReference type="GeneID" id="27704038"/>
<evidence type="ECO:0000313" key="6">
    <source>
        <dbReference type="EMBL" id="KIW88000.1"/>
    </source>
</evidence>
<organism evidence="6 7">
    <name type="scientific">Cladophialophora bantiana (strain ATCC 10958 / CBS 173.52 / CDC B-1940 / NIH 8579)</name>
    <name type="common">Xylohypha bantiana</name>
    <dbReference type="NCBI Taxonomy" id="1442370"/>
    <lineage>
        <taxon>Eukaryota</taxon>
        <taxon>Fungi</taxon>
        <taxon>Dikarya</taxon>
        <taxon>Ascomycota</taxon>
        <taxon>Pezizomycotina</taxon>
        <taxon>Eurotiomycetes</taxon>
        <taxon>Chaetothyriomycetidae</taxon>
        <taxon>Chaetothyriales</taxon>
        <taxon>Herpotrichiellaceae</taxon>
        <taxon>Cladophialophora</taxon>
    </lineage>
</organism>
<protein>
    <recommendedName>
        <fullName evidence="8">Major facilitator superfamily (MFS) profile domain-containing protein</fullName>
    </recommendedName>
</protein>
<dbReference type="PANTHER" id="PTHR48020:SF25">
    <property type="entry name" value="SUGAR TRANSPORTER, PUTATIVE (AFU_ORTHOLOGUE AFUA_7G05830)-RELATED"/>
    <property type="match status" value="1"/>
</dbReference>
<keyword evidence="5" id="KW-0472">Membrane</keyword>
<dbReference type="InterPro" id="IPR050814">
    <property type="entry name" value="Myo-inositol_Transporter"/>
</dbReference>
<dbReference type="PANTHER" id="PTHR48020">
    <property type="entry name" value="PROTON MYO-INOSITOL COTRANSPORTER"/>
    <property type="match status" value="1"/>
</dbReference>
<evidence type="ECO:0000313" key="7">
    <source>
        <dbReference type="Proteomes" id="UP000053789"/>
    </source>
</evidence>
<dbReference type="EMBL" id="KN847000">
    <property type="protein sequence ID" value="KIW88000.1"/>
    <property type="molecule type" value="Genomic_DNA"/>
</dbReference>
<reference evidence="6" key="1">
    <citation type="submission" date="2015-01" db="EMBL/GenBank/DDBJ databases">
        <title>The Genome Sequence of Cladophialophora bantiana CBS 173.52.</title>
        <authorList>
            <consortium name="The Broad Institute Genomics Platform"/>
            <person name="Cuomo C."/>
            <person name="de Hoog S."/>
            <person name="Gorbushina A."/>
            <person name="Stielow B."/>
            <person name="Teixiera M."/>
            <person name="Abouelleil A."/>
            <person name="Chapman S.B."/>
            <person name="Priest M."/>
            <person name="Young S.K."/>
            <person name="Wortman J."/>
            <person name="Nusbaum C."/>
            <person name="Birren B."/>
        </authorList>
    </citation>
    <scope>NUCLEOTIDE SEQUENCE [LARGE SCALE GENOMIC DNA]</scope>
    <source>
        <strain evidence="6">CBS 173.52</strain>
    </source>
</reference>
<proteinExistence type="predicted"/>
<sequence length="129" mass="14294">MFVTAFFCFTAYISSACTNSWWHLMIARIFLGVGIGPKSATLSIYAAECALAKIREALQCVGKSGLCDFFSTRNNHYLTINSFGIMLGTACNMAFYYVPDRSGVGWIELAAYVWNRRTACASCSSNRIH</sequence>